<protein>
    <submittedName>
        <fullName evidence="2">Uncharacterized protein</fullName>
    </submittedName>
</protein>
<feature type="region of interest" description="Disordered" evidence="1">
    <location>
        <begin position="256"/>
        <end position="322"/>
    </location>
</feature>
<dbReference type="Proteomes" id="UP000054558">
    <property type="component" value="Unassembled WGS sequence"/>
</dbReference>
<proteinExistence type="predicted"/>
<name>A0A1Y1HVI9_KLENI</name>
<gene>
    <name evidence="2" type="ORF">KFL_001180290</name>
</gene>
<accession>A0A1Y1HVI9</accession>
<feature type="compositionally biased region" description="Polar residues" evidence="1">
    <location>
        <begin position="184"/>
        <end position="222"/>
    </location>
</feature>
<evidence type="ECO:0000313" key="3">
    <source>
        <dbReference type="Proteomes" id="UP000054558"/>
    </source>
</evidence>
<feature type="compositionally biased region" description="Polar residues" evidence="1">
    <location>
        <begin position="310"/>
        <end position="322"/>
    </location>
</feature>
<feature type="compositionally biased region" description="Low complexity" evidence="1">
    <location>
        <begin position="147"/>
        <end position="158"/>
    </location>
</feature>
<reference evidence="2 3" key="1">
    <citation type="journal article" date="2014" name="Nat. Commun.">
        <title>Klebsormidium flaccidum genome reveals primary factors for plant terrestrial adaptation.</title>
        <authorList>
            <person name="Hori K."/>
            <person name="Maruyama F."/>
            <person name="Fujisawa T."/>
            <person name="Togashi T."/>
            <person name="Yamamoto N."/>
            <person name="Seo M."/>
            <person name="Sato S."/>
            <person name="Yamada T."/>
            <person name="Mori H."/>
            <person name="Tajima N."/>
            <person name="Moriyama T."/>
            <person name="Ikeuchi M."/>
            <person name="Watanabe M."/>
            <person name="Wada H."/>
            <person name="Kobayashi K."/>
            <person name="Saito M."/>
            <person name="Masuda T."/>
            <person name="Sasaki-Sekimoto Y."/>
            <person name="Mashiguchi K."/>
            <person name="Awai K."/>
            <person name="Shimojima M."/>
            <person name="Masuda S."/>
            <person name="Iwai M."/>
            <person name="Nobusawa T."/>
            <person name="Narise T."/>
            <person name="Kondo S."/>
            <person name="Saito H."/>
            <person name="Sato R."/>
            <person name="Murakawa M."/>
            <person name="Ihara Y."/>
            <person name="Oshima-Yamada Y."/>
            <person name="Ohtaka K."/>
            <person name="Satoh M."/>
            <person name="Sonobe K."/>
            <person name="Ishii M."/>
            <person name="Ohtani R."/>
            <person name="Kanamori-Sato M."/>
            <person name="Honoki R."/>
            <person name="Miyazaki D."/>
            <person name="Mochizuki H."/>
            <person name="Umetsu J."/>
            <person name="Higashi K."/>
            <person name="Shibata D."/>
            <person name="Kamiya Y."/>
            <person name="Sato N."/>
            <person name="Nakamura Y."/>
            <person name="Tabata S."/>
            <person name="Ida S."/>
            <person name="Kurokawa K."/>
            <person name="Ohta H."/>
        </authorList>
    </citation>
    <scope>NUCLEOTIDE SEQUENCE [LARGE SCALE GENOMIC DNA]</scope>
    <source>
        <strain evidence="2 3">NIES-2285</strain>
    </source>
</reference>
<dbReference type="EMBL" id="DF237067">
    <property type="protein sequence ID" value="GAQ82650.1"/>
    <property type="molecule type" value="Genomic_DNA"/>
</dbReference>
<organism evidence="2 3">
    <name type="scientific">Klebsormidium nitens</name>
    <name type="common">Green alga</name>
    <name type="synonym">Ulothrix nitens</name>
    <dbReference type="NCBI Taxonomy" id="105231"/>
    <lineage>
        <taxon>Eukaryota</taxon>
        <taxon>Viridiplantae</taxon>
        <taxon>Streptophyta</taxon>
        <taxon>Klebsormidiophyceae</taxon>
        <taxon>Klebsormidiales</taxon>
        <taxon>Klebsormidiaceae</taxon>
        <taxon>Klebsormidium</taxon>
    </lineage>
</organism>
<feature type="region of interest" description="Disordered" evidence="1">
    <location>
        <begin position="143"/>
        <end position="228"/>
    </location>
</feature>
<sequence>MADGPVKVPLYSLPLPAFKAAIHDRICSALPGPALEITSEEQAAFSSALENLHDFLRANVHGLVSQYSLGTREGFLWKGSVAERRFIAALPILEESGPNGATPKKLTSMPSVLSAPANMERMAEQSAPVAAYNLDFLPTFGVPSPPASGGSSPLHPLSQTTATAQHSNLRPPKPGTGSALDPSILSTDSPSVGRDNNNPFNSPTTRSHGSNPFDGTQGQNPFDSPLREPSAALQPILDKIPDLSFMLSDKLSEPAASLQAVPGTGAAQPRTSVDEWGDFSGQPSASQERGANPAIAAPGTSIDDWGNFSGPPSGNVDSTAAQQTVVKPRASLEEWGDFNG</sequence>
<keyword evidence="3" id="KW-1185">Reference proteome</keyword>
<evidence type="ECO:0000313" key="2">
    <source>
        <dbReference type="EMBL" id="GAQ82650.1"/>
    </source>
</evidence>
<evidence type="ECO:0000256" key="1">
    <source>
        <dbReference type="SAM" id="MobiDB-lite"/>
    </source>
</evidence>
<dbReference type="AlphaFoldDB" id="A0A1Y1HVI9"/>
<feature type="compositionally biased region" description="Polar residues" evidence="1">
    <location>
        <begin position="159"/>
        <end position="168"/>
    </location>
</feature>